<accession>A0ACC5QZI1</accession>
<evidence type="ECO:0000313" key="1">
    <source>
        <dbReference type="EMBL" id="MBK1865800.1"/>
    </source>
</evidence>
<reference evidence="1" key="1">
    <citation type="submission" date="2021-01" db="EMBL/GenBank/DDBJ databases">
        <authorList>
            <person name="Sun Q."/>
        </authorList>
    </citation>
    <scope>NUCLEOTIDE SEQUENCE</scope>
    <source>
        <strain evidence="1">YIM B02566</strain>
    </source>
</reference>
<comment type="caution">
    <text evidence="1">The sequence shown here is derived from an EMBL/GenBank/DDBJ whole genome shotgun (WGS) entry which is preliminary data.</text>
</comment>
<protein>
    <submittedName>
        <fullName evidence="1">Uncharacterized protein</fullName>
    </submittedName>
</protein>
<dbReference type="Proteomes" id="UP000616151">
    <property type="component" value="Unassembled WGS sequence"/>
</dbReference>
<dbReference type="EMBL" id="JAENHL010000006">
    <property type="protein sequence ID" value="MBK1865800.1"/>
    <property type="molecule type" value="Genomic_DNA"/>
</dbReference>
<gene>
    <name evidence="1" type="ORF">JHL16_05510</name>
</gene>
<name>A0ACC5QZI1_9HYPH</name>
<sequence length="130" mass="14638">MRILALALLFVLASAPAMAQSRFVDTKLWGVNVQLALAVMKNVKDTKKCTEADWKKFIAKAREMATTLEPTAADWEKMRKAGADPSKPGEFLRFEFGVACFKDRKLGIKFPLNGKGKQIYLYSAERGWYS</sequence>
<evidence type="ECO:0000313" key="2">
    <source>
        <dbReference type="Proteomes" id="UP000616151"/>
    </source>
</evidence>
<proteinExistence type="predicted"/>
<keyword evidence="2" id="KW-1185">Reference proteome</keyword>
<organism evidence="1 2">
    <name type="scientific">Taklimakanibacter albus</name>
    <dbReference type="NCBI Taxonomy" id="2800327"/>
    <lineage>
        <taxon>Bacteria</taxon>
        <taxon>Pseudomonadati</taxon>
        <taxon>Pseudomonadota</taxon>
        <taxon>Alphaproteobacteria</taxon>
        <taxon>Hyphomicrobiales</taxon>
        <taxon>Aestuariivirgaceae</taxon>
        <taxon>Taklimakanibacter</taxon>
    </lineage>
</organism>